<protein>
    <submittedName>
        <fullName evidence="1">Uncharacterized protein</fullName>
    </submittedName>
</protein>
<dbReference type="Proteomes" id="UP001140074">
    <property type="component" value="Unassembled WGS sequence"/>
</dbReference>
<reference evidence="1" key="1">
    <citation type="submission" date="2022-07" db="EMBL/GenBank/DDBJ databases">
        <title>Phylogenomic reconstructions and comparative analyses of Kickxellomycotina fungi.</title>
        <authorList>
            <person name="Reynolds N.K."/>
            <person name="Stajich J.E."/>
            <person name="Barry K."/>
            <person name="Grigoriev I.V."/>
            <person name="Crous P."/>
            <person name="Smith M.E."/>
        </authorList>
    </citation>
    <scope>NUCLEOTIDE SEQUENCE</scope>
    <source>
        <strain evidence="1">RSA 476</strain>
    </source>
</reference>
<comment type="caution">
    <text evidence="1">The sequence shown here is derived from an EMBL/GenBank/DDBJ whole genome shotgun (WGS) entry which is preliminary data.</text>
</comment>
<dbReference type="AlphaFoldDB" id="A0A9W8II69"/>
<keyword evidence="2" id="KW-1185">Reference proteome</keyword>
<evidence type="ECO:0000313" key="2">
    <source>
        <dbReference type="Proteomes" id="UP001140074"/>
    </source>
</evidence>
<organism evidence="1 2">
    <name type="scientific">Coemansia aciculifera</name>
    <dbReference type="NCBI Taxonomy" id="417176"/>
    <lineage>
        <taxon>Eukaryota</taxon>
        <taxon>Fungi</taxon>
        <taxon>Fungi incertae sedis</taxon>
        <taxon>Zoopagomycota</taxon>
        <taxon>Kickxellomycotina</taxon>
        <taxon>Kickxellomycetes</taxon>
        <taxon>Kickxellales</taxon>
        <taxon>Kickxellaceae</taxon>
        <taxon>Coemansia</taxon>
    </lineage>
</organism>
<sequence length="269" mass="29082">MATIRFSAFSVLSGGALDLAEKPAWVVAAIPYEYYCAYALPGKVSYDDFCTILSSSRIDGINLFHVLPNVGVDIEIVGVQSSEDVLSGCELDLTEYPARVVAAIPFEHCCAFDLPANTTRYDFCTILSNAEVGDIGLFHVLVNENTGIALVGVQSAKALAVLKKATISVRYKQVAARRAIAFNDRLLSVHISLLEAASYEDTTRNIYNALHPFGDVLDIAFSQTGITTDACATAIFTLRNDEGLPSQLRIGKNMATISSSKIIEDNCRV</sequence>
<proteinExistence type="predicted"/>
<evidence type="ECO:0000313" key="1">
    <source>
        <dbReference type="EMBL" id="KAJ2863974.1"/>
    </source>
</evidence>
<dbReference type="EMBL" id="JANBUY010000104">
    <property type="protein sequence ID" value="KAJ2863974.1"/>
    <property type="molecule type" value="Genomic_DNA"/>
</dbReference>
<gene>
    <name evidence="1" type="ORF">GGH94_003240</name>
</gene>
<accession>A0A9W8II69</accession>
<name>A0A9W8II69_9FUNG</name>